<protein>
    <submittedName>
        <fullName evidence="1">Uncharacterized protein</fullName>
    </submittedName>
</protein>
<evidence type="ECO:0000313" key="1">
    <source>
        <dbReference type="EMBL" id="KAF2575693.1"/>
    </source>
</evidence>
<comment type="caution">
    <text evidence="1">The sequence shown here is derived from an EMBL/GenBank/DDBJ whole genome shotgun (WGS) entry which is preliminary data.</text>
</comment>
<accession>A0A8S9J220</accession>
<organism evidence="1">
    <name type="scientific">Brassica cretica</name>
    <name type="common">Mustard</name>
    <dbReference type="NCBI Taxonomy" id="69181"/>
    <lineage>
        <taxon>Eukaryota</taxon>
        <taxon>Viridiplantae</taxon>
        <taxon>Streptophyta</taxon>
        <taxon>Embryophyta</taxon>
        <taxon>Tracheophyta</taxon>
        <taxon>Spermatophyta</taxon>
        <taxon>Magnoliopsida</taxon>
        <taxon>eudicotyledons</taxon>
        <taxon>Gunneridae</taxon>
        <taxon>Pentapetalae</taxon>
        <taxon>rosids</taxon>
        <taxon>malvids</taxon>
        <taxon>Brassicales</taxon>
        <taxon>Brassicaceae</taxon>
        <taxon>Brassiceae</taxon>
        <taxon>Brassica</taxon>
    </lineage>
</organism>
<dbReference type="EMBL" id="QGKY02001015">
    <property type="protein sequence ID" value="KAF2575693.1"/>
    <property type="molecule type" value="Genomic_DNA"/>
</dbReference>
<sequence length="84" mass="9397">MDVNKVEFRDLHNCSAISGSSKFPSGARVQPIPENAYQEDSTTIVGEQEKVSVHGIIVCDKLRPTSSKLIVSRQEQRNQKLKEI</sequence>
<dbReference type="AlphaFoldDB" id="A0A8S9J220"/>
<proteinExistence type="predicted"/>
<gene>
    <name evidence="1" type="ORF">F2Q70_00005370</name>
</gene>
<reference evidence="1" key="1">
    <citation type="submission" date="2019-12" db="EMBL/GenBank/DDBJ databases">
        <title>Genome sequencing and annotation of Brassica cretica.</title>
        <authorList>
            <person name="Studholme D.J."/>
            <person name="Sarris P.F."/>
        </authorList>
    </citation>
    <scope>NUCLEOTIDE SEQUENCE</scope>
    <source>
        <strain evidence="1">PFS-102/07</strain>
        <tissue evidence="1">Leaf</tissue>
    </source>
</reference>
<name>A0A8S9J220_BRACR</name>